<name>A0AAW0UNH9_SCYPA</name>
<keyword evidence="3" id="KW-1185">Reference proteome</keyword>
<proteinExistence type="predicted"/>
<evidence type="ECO:0000313" key="2">
    <source>
        <dbReference type="EMBL" id="KAK8401713.1"/>
    </source>
</evidence>
<sequence>MRNRDPDRDPGLLKPAGLTLLAVPFFLGYHEGLDITLTSYSVLKSIRKRTRKLQPEESHLFEQTQQPVNLKSPGKARIRMDGKERHIETVVGVQKGTIHLAIIMNGDQHVLLAS</sequence>
<reference evidence="2 3" key="1">
    <citation type="submission" date="2023-03" db="EMBL/GenBank/DDBJ databases">
        <title>High-quality genome of Scylla paramamosain provides insights in environmental adaptation.</title>
        <authorList>
            <person name="Zhang L."/>
        </authorList>
    </citation>
    <scope>NUCLEOTIDE SEQUENCE [LARGE SCALE GENOMIC DNA]</scope>
    <source>
        <strain evidence="2">LZ_2023a</strain>
        <tissue evidence="2">Muscle</tissue>
    </source>
</reference>
<dbReference type="Proteomes" id="UP001487740">
    <property type="component" value="Unassembled WGS sequence"/>
</dbReference>
<evidence type="ECO:0000256" key="1">
    <source>
        <dbReference type="SAM" id="Phobius"/>
    </source>
</evidence>
<keyword evidence="1" id="KW-0812">Transmembrane</keyword>
<keyword evidence="1" id="KW-0472">Membrane</keyword>
<dbReference type="AlphaFoldDB" id="A0AAW0UNH9"/>
<protein>
    <submittedName>
        <fullName evidence="2">Uncharacterized protein</fullName>
    </submittedName>
</protein>
<gene>
    <name evidence="2" type="ORF">O3P69_001082</name>
</gene>
<comment type="caution">
    <text evidence="2">The sequence shown here is derived from an EMBL/GenBank/DDBJ whole genome shotgun (WGS) entry which is preliminary data.</text>
</comment>
<organism evidence="2 3">
    <name type="scientific">Scylla paramamosain</name>
    <name type="common">Mud crab</name>
    <dbReference type="NCBI Taxonomy" id="85552"/>
    <lineage>
        <taxon>Eukaryota</taxon>
        <taxon>Metazoa</taxon>
        <taxon>Ecdysozoa</taxon>
        <taxon>Arthropoda</taxon>
        <taxon>Crustacea</taxon>
        <taxon>Multicrustacea</taxon>
        <taxon>Malacostraca</taxon>
        <taxon>Eumalacostraca</taxon>
        <taxon>Eucarida</taxon>
        <taxon>Decapoda</taxon>
        <taxon>Pleocyemata</taxon>
        <taxon>Brachyura</taxon>
        <taxon>Eubrachyura</taxon>
        <taxon>Portunoidea</taxon>
        <taxon>Portunidae</taxon>
        <taxon>Portuninae</taxon>
        <taxon>Scylla</taxon>
    </lineage>
</organism>
<keyword evidence="1" id="KW-1133">Transmembrane helix</keyword>
<dbReference type="EMBL" id="JARAKH010000008">
    <property type="protein sequence ID" value="KAK8401713.1"/>
    <property type="molecule type" value="Genomic_DNA"/>
</dbReference>
<feature type="transmembrane region" description="Helical" evidence="1">
    <location>
        <begin position="20"/>
        <end position="43"/>
    </location>
</feature>
<evidence type="ECO:0000313" key="3">
    <source>
        <dbReference type="Proteomes" id="UP001487740"/>
    </source>
</evidence>
<accession>A0AAW0UNH9</accession>